<dbReference type="AlphaFoldDB" id="A0A6S7JCW5"/>
<reference evidence="4" key="1">
    <citation type="submission" date="2020-04" db="EMBL/GenBank/DDBJ databases">
        <authorList>
            <person name="Alioto T."/>
            <person name="Alioto T."/>
            <person name="Gomez Garrido J."/>
        </authorList>
    </citation>
    <scope>NUCLEOTIDE SEQUENCE</scope>
    <source>
        <strain evidence="4">A484AB</strain>
    </source>
</reference>
<evidence type="ECO:0000313" key="5">
    <source>
        <dbReference type="Proteomes" id="UP001152795"/>
    </source>
</evidence>
<name>A0A6S7JCW5_PARCT</name>
<evidence type="ECO:0000256" key="3">
    <source>
        <dbReference type="RuleBase" id="RU004019"/>
    </source>
</evidence>
<dbReference type="PROSITE" id="PS00346">
    <property type="entry name" value="ETS_DOMAIN_2"/>
    <property type="match status" value="1"/>
</dbReference>
<organism evidence="4 5">
    <name type="scientific">Paramuricea clavata</name>
    <name type="common">Red gorgonian</name>
    <name type="synonym">Violescent sea-whip</name>
    <dbReference type="NCBI Taxonomy" id="317549"/>
    <lineage>
        <taxon>Eukaryota</taxon>
        <taxon>Metazoa</taxon>
        <taxon>Cnidaria</taxon>
        <taxon>Anthozoa</taxon>
        <taxon>Octocorallia</taxon>
        <taxon>Malacalcyonacea</taxon>
        <taxon>Plexauridae</taxon>
        <taxon>Paramuricea</taxon>
    </lineage>
</organism>
<dbReference type="GO" id="GO:0043565">
    <property type="term" value="F:sequence-specific DNA binding"/>
    <property type="evidence" value="ECO:0007669"/>
    <property type="project" value="InterPro"/>
</dbReference>
<dbReference type="EMBL" id="CACRXK020006633">
    <property type="protein sequence ID" value="CAB4009958.1"/>
    <property type="molecule type" value="Genomic_DNA"/>
</dbReference>
<dbReference type="PRINTS" id="PR00454">
    <property type="entry name" value="ETSDOMAIN"/>
</dbReference>
<dbReference type="Gene3D" id="1.10.10.10">
    <property type="entry name" value="Winged helix-like DNA-binding domain superfamily/Winged helix DNA-binding domain"/>
    <property type="match status" value="1"/>
</dbReference>
<dbReference type="PANTHER" id="PTHR11849:SF133">
    <property type="entry name" value="ETS DOMAIN-CONTAINING PROTEIN"/>
    <property type="match status" value="1"/>
</dbReference>
<dbReference type="PROSITE" id="PS00345">
    <property type="entry name" value="ETS_DOMAIN_1"/>
    <property type="match status" value="1"/>
</dbReference>
<comment type="similarity">
    <text evidence="1 3">Belongs to the ETS family.</text>
</comment>
<evidence type="ECO:0000313" key="4">
    <source>
        <dbReference type="EMBL" id="CAB4009958.1"/>
    </source>
</evidence>
<evidence type="ECO:0000256" key="2">
    <source>
        <dbReference type="ARBA" id="ARBA00023125"/>
    </source>
</evidence>
<feature type="non-terminal residue" evidence="4">
    <location>
        <position position="267"/>
    </location>
</feature>
<sequence length="267" mass="31380">MRDAEVEPYNFLYSAKMEYPTEISIKQEEEEKAAERPANKPWTSKNAIHLWEFLLELLYDKECESLICWTRAEEFEFKLMDQEEVARRWGNLKQKPRMNYDKLSRALRYYYQKNIIKKVNGQRLVYKFVNLPRGYQPVKKLVIHTTLNWGDGKKYKNVLGQRFIQQVKKLHTVKKIYTYAIHTVKKIYTYGFSLVSRHPFGGVVATHSGSPLDLSSISCHPHSLCRVKSPPIRGRHSICRARVIYVFCDQLRHHHLRSPCSGAAFGQ</sequence>
<dbReference type="GO" id="GO:0000981">
    <property type="term" value="F:DNA-binding transcription factor activity, RNA polymerase II-specific"/>
    <property type="evidence" value="ECO:0007669"/>
    <property type="project" value="TreeGrafter"/>
</dbReference>
<gene>
    <name evidence="4" type="ORF">PACLA_8A032930</name>
</gene>
<comment type="caution">
    <text evidence="4">The sequence shown here is derived from an EMBL/GenBank/DDBJ whole genome shotgun (WGS) entry which is preliminary data.</text>
</comment>
<keyword evidence="2 3" id="KW-0238">DNA-binding</keyword>
<dbReference type="InterPro" id="IPR036390">
    <property type="entry name" value="WH_DNA-bd_sf"/>
</dbReference>
<dbReference type="GO" id="GO:0005634">
    <property type="term" value="C:nucleus"/>
    <property type="evidence" value="ECO:0007669"/>
    <property type="project" value="UniProtKB-SubCell"/>
</dbReference>
<dbReference type="PROSITE" id="PS50061">
    <property type="entry name" value="ETS_DOMAIN_3"/>
    <property type="match status" value="1"/>
</dbReference>
<dbReference type="OrthoDB" id="10067219at2759"/>
<evidence type="ECO:0000256" key="1">
    <source>
        <dbReference type="ARBA" id="ARBA00005562"/>
    </source>
</evidence>
<dbReference type="SUPFAM" id="SSF46785">
    <property type="entry name" value="Winged helix' DNA-binding domain"/>
    <property type="match status" value="1"/>
</dbReference>
<dbReference type="InterPro" id="IPR000418">
    <property type="entry name" value="Ets_dom"/>
</dbReference>
<keyword evidence="3" id="KW-0539">Nucleus</keyword>
<dbReference type="InterPro" id="IPR036388">
    <property type="entry name" value="WH-like_DNA-bd_sf"/>
</dbReference>
<proteinExistence type="inferred from homology"/>
<comment type="subcellular location">
    <subcellularLocation>
        <location evidence="3">Nucleus</location>
    </subcellularLocation>
</comment>
<dbReference type="PANTHER" id="PTHR11849">
    <property type="entry name" value="ETS"/>
    <property type="match status" value="1"/>
</dbReference>
<dbReference type="InterPro" id="IPR046328">
    <property type="entry name" value="ETS_fam"/>
</dbReference>
<dbReference type="Pfam" id="PF00178">
    <property type="entry name" value="Ets"/>
    <property type="match status" value="1"/>
</dbReference>
<keyword evidence="5" id="KW-1185">Reference proteome</keyword>
<dbReference type="GO" id="GO:0030154">
    <property type="term" value="P:cell differentiation"/>
    <property type="evidence" value="ECO:0007669"/>
    <property type="project" value="TreeGrafter"/>
</dbReference>
<protein>
    <submittedName>
        <fullName evidence="4">ETS-related transcription factor Elf-4-like</fullName>
    </submittedName>
</protein>
<dbReference type="Proteomes" id="UP001152795">
    <property type="component" value="Unassembled WGS sequence"/>
</dbReference>
<dbReference type="SMART" id="SM00413">
    <property type="entry name" value="ETS"/>
    <property type="match status" value="1"/>
</dbReference>
<accession>A0A6S7JCW5</accession>